<evidence type="ECO:0000256" key="1">
    <source>
        <dbReference type="SAM" id="MobiDB-lite"/>
    </source>
</evidence>
<comment type="caution">
    <text evidence="2">The sequence shown here is derived from an EMBL/GenBank/DDBJ whole genome shotgun (WGS) entry which is preliminary data.</text>
</comment>
<dbReference type="PANTHER" id="PTHR21439">
    <property type="entry name" value="OXIDORED-NITRO DOMAIN-CONTAINING PROTEIN"/>
    <property type="match status" value="1"/>
</dbReference>
<evidence type="ECO:0000313" key="3">
    <source>
        <dbReference type="Proteomes" id="UP000218231"/>
    </source>
</evidence>
<protein>
    <submittedName>
        <fullName evidence="2">Uncharacterized protein</fullName>
    </submittedName>
</protein>
<keyword evidence="3" id="KW-1185">Reference proteome</keyword>
<dbReference type="InterPro" id="IPR019332">
    <property type="entry name" value="OSCP1"/>
</dbReference>
<dbReference type="PANTHER" id="PTHR21439:SF0">
    <property type="entry name" value="PROTEIN OSCP1"/>
    <property type="match status" value="1"/>
</dbReference>
<dbReference type="AlphaFoldDB" id="A0A2A2LDG1"/>
<dbReference type="EMBL" id="LIAE01006880">
    <property type="protein sequence ID" value="PAV84223.1"/>
    <property type="molecule type" value="Genomic_DNA"/>
</dbReference>
<accession>A0A2A2LDG1</accession>
<dbReference type="GO" id="GO:0005886">
    <property type="term" value="C:plasma membrane"/>
    <property type="evidence" value="ECO:0007669"/>
    <property type="project" value="TreeGrafter"/>
</dbReference>
<dbReference type="OrthoDB" id="2157380at2759"/>
<sequence>MDKLFDLMTMTVKYQILSIVMAEQVFTVTINHLVGIRDLLPNDTEVHEQIEHAYTMSARVKVSLMLREKKQLDNGQFVILPPNEPVILPKDCNPPGKTSYFENDEVTHSSNWSTDYEYISVDYDKPDILDSTERSTPLGGNMYKEGASLQIKGGGGTSKMEDEKRGDELKLLENLFGNLTTAAKGAMDLSLFDDLDEEKKYIKETEKALGNIMKIDASKNRKTVSSAADEMKIERTPSAKKSRTKGENLLDMMDEAAARPATAKKGGKF</sequence>
<organism evidence="2 3">
    <name type="scientific">Diploscapter pachys</name>
    <dbReference type="NCBI Taxonomy" id="2018661"/>
    <lineage>
        <taxon>Eukaryota</taxon>
        <taxon>Metazoa</taxon>
        <taxon>Ecdysozoa</taxon>
        <taxon>Nematoda</taxon>
        <taxon>Chromadorea</taxon>
        <taxon>Rhabditida</taxon>
        <taxon>Rhabditina</taxon>
        <taxon>Rhabditomorpha</taxon>
        <taxon>Rhabditoidea</taxon>
        <taxon>Rhabditidae</taxon>
        <taxon>Diploscapter</taxon>
    </lineage>
</organism>
<dbReference type="Proteomes" id="UP000218231">
    <property type="component" value="Unassembled WGS sequence"/>
</dbReference>
<reference evidence="2 3" key="1">
    <citation type="journal article" date="2017" name="Curr. Biol.">
        <title>Genome architecture and evolution of a unichromosomal asexual nematode.</title>
        <authorList>
            <person name="Fradin H."/>
            <person name="Zegar C."/>
            <person name="Gutwein M."/>
            <person name="Lucas J."/>
            <person name="Kovtun M."/>
            <person name="Corcoran D."/>
            <person name="Baugh L.R."/>
            <person name="Kiontke K."/>
            <person name="Gunsalus K."/>
            <person name="Fitch D.H."/>
            <person name="Piano F."/>
        </authorList>
    </citation>
    <scope>NUCLEOTIDE SEQUENCE [LARGE SCALE GENOMIC DNA]</scope>
    <source>
        <strain evidence="2">PF1309</strain>
    </source>
</reference>
<feature type="region of interest" description="Disordered" evidence="1">
    <location>
        <begin position="223"/>
        <end position="248"/>
    </location>
</feature>
<dbReference type="Pfam" id="PF10188">
    <property type="entry name" value="Oscp1"/>
    <property type="match status" value="1"/>
</dbReference>
<gene>
    <name evidence="2" type="ORF">WR25_25501</name>
</gene>
<proteinExistence type="predicted"/>
<dbReference type="STRING" id="2018661.A0A2A2LDG1"/>
<dbReference type="GO" id="GO:0005737">
    <property type="term" value="C:cytoplasm"/>
    <property type="evidence" value="ECO:0007669"/>
    <property type="project" value="TreeGrafter"/>
</dbReference>
<name>A0A2A2LDG1_9BILA</name>
<evidence type="ECO:0000313" key="2">
    <source>
        <dbReference type="EMBL" id="PAV84223.1"/>
    </source>
</evidence>